<dbReference type="GeneID" id="11257250"/>
<dbReference type="InterPro" id="IPR006549">
    <property type="entry name" value="HAD-SF_hydro_IIIA"/>
</dbReference>
<proteinExistence type="predicted"/>
<dbReference type="GO" id="GO:0003690">
    <property type="term" value="F:double-stranded DNA binding"/>
    <property type="evidence" value="ECO:0007669"/>
    <property type="project" value="TreeGrafter"/>
</dbReference>
<dbReference type="InterPro" id="IPR036412">
    <property type="entry name" value="HAD-like_sf"/>
</dbReference>
<keyword evidence="1" id="KW-0418">Kinase</keyword>
<protein>
    <submittedName>
        <fullName evidence="1">Putative bifunctional polynucleotide phosphatase/kinase</fullName>
    </submittedName>
</protein>
<dbReference type="Gene3D" id="3.40.50.300">
    <property type="entry name" value="P-loop containing nucleotide triphosphate hydrolases"/>
    <property type="match status" value="1"/>
</dbReference>
<dbReference type="FunFam" id="3.40.50.300:FF:000737">
    <property type="entry name" value="Bifunctional polynucleotide phosphatase/kinase"/>
    <property type="match status" value="1"/>
</dbReference>
<dbReference type="OrthoDB" id="6967at10239"/>
<dbReference type="PANTHER" id="PTHR12083:SF9">
    <property type="entry name" value="BIFUNCTIONAL POLYNUCLEOTIDE PHOSPHATASE_KINASE"/>
    <property type="match status" value="1"/>
</dbReference>
<dbReference type="GO" id="GO:0046403">
    <property type="term" value="F:polynucleotide 3'-phosphatase activity"/>
    <property type="evidence" value="ECO:0007669"/>
    <property type="project" value="TreeGrafter"/>
</dbReference>
<dbReference type="RefSeq" id="YP_004894466.1">
    <property type="nucleotide sequence ID" value="NC_016072.1"/>
</dbReference>
<dbReference type="GO" id="GO:0046404">
    <property type="term" value="F:ATP-dependent polydeoxyribonucleotide 5'-hydroxyl-kinase activity"/>
    <property type="evidence" value="ECO:0007669"/>
    <property type="project" value="TreeGrafter"/>
</dbReference>
<dbReference type="GO" id="GO:0006281">
    <property type="term" value="P:DNA repair"/>
    <property type="evidence" value="ECO:0007669"/>
    <property type="project" value="TreeGrafter"/>
</dbReference>
<dbReference type="SUPFAM" id="SSF52540">
    <property type="entry name" value="P-loop containing nucleoside triphosphate hydrolases"/>
    <property type="match status" value="1"/>
</dbReference>
<dbReference type="PANTHER" id="PTHR12083">
    <property type="entry name" value="BIFUNCTIONAL POLYNUCLEOTIDE PHOSPHATASE/KINASE"/>
    <property type="match status" value="1"/>
</dbReference>
<dbReference type="InterPro" id="IPR013954">
    <property type="entry name" value="PNK3P"/>
</dbReference>
<dbReference type="SUPFAM" id="SSF56784">
    <property type="entry name" value="HAD-like"/>
    <property type="match status" value="1"/>
</dbReference>
<dbReference type="Pfam" id="PF08645">
    <property type="entry name" value="PNK3P"/>
    <property type="match status" value="1"/>
</dbReference>
<keyword evidence="1" id="KW-0808">Transferase</keyword>
<dbReference type="Gene3D" id="3.40.50.1000">
    <property type="entry name" value="HAD superfamily/HAD-like"/>
    <property type="match status" value="1"/>
</dbReference>
<reference evidence="1" key="1">
    <citation type="journal article" date="2011" name="Proc. Natl. Acad. Sci. U.S.A.">
        <title>Distant Mimivirus relative with a larger genome highlights the fundamental features of Megaviridae.</title>
        <authorList>
            <person name="Arslan D."/>
            <person name="Legendre M."/>
            <person name="Seltzer V."/>
            <person name="Abergel C."/>
            <person name="Claverie J.M."/>
        </authorList>
    </citation>
    <scope>NUCLEOTIDE SEQUENCE [LARGE SCALE GENOMIC DNA]</scope>
</reference>
<dbReference type="InterPro" id="IPR023214">
    <property type="entry name" value="HAD_sf"/>
</dbReference>
<accession>G5CSZ8</accession>
<dbReference type="EMBL" id="JN258408">
    <property type="protein sequence ID" value="AEQ32899.1"/>
    <property type="molecule type" value="Genomic_DNA"/>
</dbReference>
<dbReference type="InterPro" id="IPR027417">
    <property type="entry name" value="P-loop_NTPase"/>
</dbReference>
<dbReference type="NCBIfam" id="TIGR01664">
    <property type="entry name" value="DNA-3'-Pase"/>
    <property type="match status" value="1"/>
</dbReference>
<dbReference type="NCBIfam" id="TIGR01662">
    <property type="entry name" value="HAD-SF-IIIA"/>
    <property type="match status" value="1"/>
</dbReference>
<gene>
    <name evidence="1" type="primary">mg415</name>
</gene>
<sequence>MIIMDWIETNAYLKGICNNLSHLHDPVRVAGFDLDDTLIYKSRAKTSTKKWKLVDITIKEKIANLVKNKYIIVIFTNQGGMSLNKNFDKITWRKAVDDLIKILISELKTNHYYFAVYAAKTYDCYRKPNVGMWNIMKNDLKQEFSLDKIRISNKSFFCGDAAGRVSPSFLRKKITPSSNRGDFSDTDRKFAINIGIDFITPDEFLLDKSDNGEYKLQGLNPKKIMNNIKFDKYVFVPRKKEMIVMIGPPGSGKSYFANKYIVPQNYVYINRDTCKTKVKCLSETKKVLDKGKNIVIDNTNPDILSRMEYTSLAKQYGYKHIRAIIINTEEAIYKHLNNVRHIYSQGKIPKVSDIAYNIYKKNYIEPKKSENFDIIETINFVMEKDNFSDEKWKNAFSKLSEFK</sequence>
<dbReference type="InterPro" id="IPR006551">
    <property type="entry name" value="Polynucleotide_phosphatase"/>
</dbReference>
<name>G5CSZ8_9VIRU</name>
<dbReference type="KEGG" id="vg:11257250"/>
<evidence type="ECO:0000313" key="1">
    <source>
        <dbReference type="EMBL" id="AEQ32899.1"/>
    </source>
</evidence>
<organism evidence="1">
    <name type="scientific">Megavirus chiliensis</name>
    <dbReference type="NCBI Taxonomy" id="1094892"/>
    <lineage>
        <taxon>Viruses</taxon>
        <taxon>Varidnaviria</taxon>
        <taxon>Bamfordvirae</taxon>
        <taxon>Nucleocytoviricota</taxon>
        <taxon>Megaviricetes</taxon>
        <taxon>Imitervirales</taxon>
        <taxon>Mimiviridae</taxon>
        <taxon>Megamimivirinae</taxon>
        <taxon>Megavirus</taxon>
        <taxon>Megavirus chilense</taxon>
    </lineage>
</organism>
<dbReference type="Pfam" id="PF13671">
    <property type="entry name" value="AAA_33"/>
    <property type="match status" value="1"/>
</dbReference>